<evidence type="ECO:0000313" key="1">
    <source>
        <dbReference type="EMBL" id="RNA05026.1"/>
    </source>
</evidence>
<keyword evidence="2" id="KW-1185">Reference proteome</keyword>
<gene>
    <name evidence="1" type="ORF">BpHYR1_043758</name>
</gene>
<dbReference type="Proteomes" id="UP000276133">
    <property type="component" value="Unassembled WGS sequence"/>
</dbReference>
<name>A0A3M7Q0K7_BRAPC</name>
<proteinExistence type="predicted"/>
<reference evidence="1 2" key="1">
    <citation type="journal article" date="2018" name="Sci. Rep.">
        <title>Genomic signatures of local adaptation to the degree of environmental predictability in rotifers.</title>
        <authorList>
            <person name="Franch-Gras L."/>
            <person name="Hahn C."/>
            <person name="Garcia-Roger E.M."/>
            <person name="Carmona M.J."/>
            <person name="Serra M."/>
            <person name="Gomez A."/>
        </authorList>
    </citation>
    <scope>NUCLEOTIDE SEQUENCE [LARGE SCALE GENOMIC DNA]</scope>
    <source>
        <strain evidence="1">HYR1</strain>
    </source>
</reference>
<dbReference type="AlphaFoldDB" id="A0A3M7Q0K7"/>
<comment type="caution">
    <text evidence="1">The sequence shown here is derived from an EMBL/GenBank/DDBJ whole genome shotgun (WGS) entry which is preliminary data.</text>
</comment>
<accession>A0A3M7Q0K7</accession>
<organism evidence="1 2">
    <name type="scientific">Brachionus plicatilis</name>
    <name type="common">Marine rotifer</name>
    <name type="synonym">Brachionus muelleri</name>
    <dbReference type="NCBI Taxonomy" id="10195"/>
    <lineage>
        <taxon>Eukaryota</taxon>
        <taxon>Metazoa</taxon>
        <taxon>Spiralia</taxon>
        <taxon>Gnathifera</taxon>
        <taxon>Rotifera</taxon>
        <taxon>Eurotatoria</taxon>
        <taxon>Monogononta</taxon>
        <taxon>Pseudotrocha</taxon>
        <taxon>Ploima</taxon>
        <taxon>Brachionidae</taxon>
        <taxon>Brachionus</taxon>
    </lineage>
</organism>
<protein>
    <submittedName>
        <fullName evidence="1">Uncharacterized protein</fullName>
    </submittedName>
</protein>
<sequence length="275" mass="32385">MRRKNLEFSSIRKKNSTWPYTSPIYHLYKNLILGYEQTKNIDYLTKNQKMSKVFKLYIPVKMGSKHFKIEYKYSYNDFRLCVPQLIEIVLKKVYPKTKKCDQLKNTYLVFENVLGVERQIGNRENILNVLANQAGLDCEIYFIIRKNGARSNQQKLDARKCYDKLRKMKNEGFDSHENQLKGNILQQIIKNEIVLDQQLKKLETFDTVMQKEKKKCVKTNLFQSFYSKMKSSHKKYLKKNIDLNKSKALLLDSAGECTSSSSSRNSSFSKLDTLF</sequence>
<evidence type="ECO:0000313" key="2">
    <source>
        <dbReference type="Proteomes" id="UP000276133"/>
    </source>
</evidence>
<dbReference type="EMBL" id="REGN01007887">
    <property type="protein sequence ID" value="RNA05026.1"/>
    <property type="molecule type" value="Genomic_DNA"/>
</dbReference>